<protein>
    <submittedName>
        <fullName evidence="2">Uncharacterized protein</fullName>
    </submittedName>
</protein>
<accession>A0A344J5P2</accession>
<evidence type="ECO:0000256" key="1">
    <source>
        <dbReference type="SAM" id="MobiDB-lite"/>
    </source>
</evidence>
<feature type="region of interest" description="Disordered" evidence="1">
    <location>
        <begin position="1"/>
        <end position="31"/>
    </location>
</feature>
<proteinExistence type="predicted"/>
<dbReference type="OrthoDB" id="9868066at2"/>
<dbReference type="AlphaFoldDB" id="A0A344J5P2"/>
<keyword evidence="3" id="KW-1185">Reference proteome</keyword>
<sequence>MRDAALSPVAPGHASTPSLNTIPRERHGDRRGSCAALQHGRIAQHKENAMKRFAIQTSLATALLAFGLATAPAMAQSTPRAQVQSLKQNIKADFRSVTSNVKQDVRDLRNGNIRGAHERHKRVLRGDHARHRAAVRQSHQRRMTAAQCLARHGRFDCQRRGYRYARR</sequence>
<reference evidence="3" key="1">
    <citation type="submission" date="2018-05" db="EMBL/GenBank/DDBJ databases">
        <title>Luteimonas pekinense sp. nov., isolated from human Meibomian gland secretions, Beijing, China.</title>
        <authorList>
            <person name="Wen T."/>
            <person name="Bai H."/>
            <person name="Lv H."/>
        </authorList>
    </citation>
    <scope>NUCLEOTIDE SEQUENCE [LARGE SCALE GENOMIC DNA]</scope>
    <source>
        <strain evidence="3">83-4</strain>
    </source>
</reference>
<name>A0A344J5P2_9GAMM</name>
<evidence type="ECO:0000313" key="3">
    <source>
        <dbReference type="Proteomes" id="UP000251842"/>
    </source>
</evidence>
<gene>
    <name evidence="2" type="ORF">DCD74_06295</name>
</gene>
<evidence type="ECO:0000313" key="2">
    <source>
        <dbReference type="EMBL" id="AXA84352.1"/>
    </source>
</evidence>
<organism evidence="2 3">
    <name type="scientific">Solilutibacter oculi</name>
    <dbReference type="NCBI Taxonomy" id="2698682"/>
    <lineage>
        <taxon>Bacteria</taxon>
        <taxon>Pseudomonadati</taxon>
        <taxon>Pseudomonadota</taxon>
        <taxon>Gammaproteobacteria</taxon>
        <taxon>Lysobacterales</taxon>
        <taxon>Lysobacteraceae</taxon>
        <taxon>Solilutibacter</taxon>
    </lineage>
</organism>
<dbReference type="EMBL" id="CP029556">
    <property type="protein sequence ID" value="AXA84352.1"/>
    <property type="molecule type" value="Genomic_DNA"/>
</dbReference>
<dbReference type="Proteomes" id="UP000251842">
    <property type="component" value="Chromosome"/>
</dbReference>
<dbReference type="KEGG" id="lue:DCD74_06295"/>